<evidence type="ECO:0000259" key="4">
    <source>
        <dbReference type="PROSITE" id="PS50022"/>
    </source>
</evidence>
<protein>
    <recommendedName>
        <fullName evidence="4">F5/8 type C domain-containing protein</fullName>
    </recommendedName>
</protein>
<evidence type="ECO:0000256" key="2">
    <source>
        <dbReference type="SAM" id="Phobius"/>
    </source>
</evidence>
<keyword evidence="2" id="KW-0812">Transmembrane</keyword>
<evidence type="ECO:0000313" key="6">
    <source>
        <dbReference type="Proteomes" id="UP000001593"/>
    </source>
</evidence>
<accession>A7RUG8</accession>
<gene>
    <name evidence="5" type="ORF">NEMVEDRAFT_v1g240783</name>
</gene>
<dbReference type="Proteomes" id="UP000001593">
    <property type="component" value="Unassembled WGS sequence"/>
</dbReference>
<dbReference type="AlphaFoldDB" id="A7RUG8"/>
<dbReference type="InterPro" id="IPR008979">
    <property type="entry name" value="Galactose-bd-like_sf"/>
</dbReference>
<organism evidence="5 6">
    <name type="scientific">Nematostella vectensis</name>
    <name type="common">Starlet sea anemone</name>
    <dbReference type="NCBI Taxonomy" id="45351"/>
    <lineage>
        <taxon>Eukaryota</taxon>
        <taxon>Metazoa</taxon>
        <taxon>Cnidaria</taxon>
        <taxon>Anthozoa</taxon>
        <taxon>Hexacorallia</taxon>
        <taxon>Actiniaria</taxon>
        <taxon>Edwardsiidae</taxon>
        <taxon>Nematostella</taxon>
    </lineage>
</organism>
<feature type="chain" id="PRO_5002714726" description="F5/8 type C domain-containing protein" evidence="3">
    <location>
        <begin position="25"/>
        <end position="359"/>
    </location>
</feature>
<dbReference type="HOGENOM" id="CLU_772341_0_0_1"/>
<feature type="transmembrane region" description="Helical" evidence="2">
    <location>
        <begin position="311"/>
        <end position="336"/>
    </location>
</feature>
<dbReference type="InterPro" id="IPR000421">
    <property type="entry name" value="FA58C"/>
</dbReference>
<keyword evidence="6" id="KW-1185">Reference proteome</keyword>
<name>A7RUG8_NEMVE</name>
<dbReference type="InParanoid" id="A7RUG8"/>
<feature type="compositionally biased region" description="Low complexity" evidence="1">
    <location>
        <begin position="208"/>
        <end position="234"/>
    </location>
</feature>
<keyword evidence="2" id="KW-1133">Transmembrane helix</keyword>
<proteinExistence type="predicted"/>
<dbReference type="SMART" id="SM00231">
    <property type="entry name" value="FA58C"/>
    <property type="match status" value="1"/>
</dbReference>
<dbReference type="KEGG" id="nve:5516913"/>
<evidence type="ECO:0000313" key="5">
    <source>
        <dbReference type="EMBL" id="EDO44851.1"/>
    </source>
</evidence>
<dbReference type="PANTHER" id="PTHR24543">
    <property type="entry name" value="MULTICOPPER OXIDASE-RELATED"/>
    <property type="match status" value="1"/>
</dbReference>
<evidence type="ECO:0000256" key="1">
    <source>
        <dbReference type="SAM" id="MobiDB-lite"/>
    </source>
</evidence>
<dbReference type="PROSITE" id="PS50022">
    <property type="entry name" value="FA58C_3"/>
    <property type="match status" value="1"/>
</dbReference>
<feature type="region of interest" description="Disordered" evidence="1">
    <location>
        <begin position="208"/>
        <end position="297"/>
    </location>
</feature>
<dbReference type="EMBL" id="DS469540">
    <property type="protein sequence ID" value="EDO44851.1"/>
    <property type="molecule type" value="Genomic_DNA"/>
</dbReference>
<keyword evidence="2" id="KW-0472">Membrane</keyword>
<feature type="compositionally biased region" description="Polar residues" evidence="1">
    <location>
        <begin position="240"/>
        <end position="249"/>
    </location>
</feature>
<sequence>MGREPIPISALYLILLLMIDPLLCLQETARDCENAIGIQFPASNFKLTASEYYRNYYLGSGRYANLSPDNARLNHSLAWCVRTRRRDTIPWLMVDLRKAKTVRGVATQGFVGVNDYFVKSYKLAYSVDAVNWTWVMENNSIKVLVGNTNGVHTVLNPTGNVTARYVKIVPVAYHIMICLRLELYTCKQGAAITTSTTASSVATTVTTTTATSSSMLPNTPSSSPSTGTQPSSTPIHEPPTQGTTLVTMETSTSHLKSSHHSRPTTRKTLFTSKTPTSTLSTSVTSVTPGHYVHHSSVSPAPRIAHPADGNLTVPLVVGSGLAGSLIFAALLLLLVLRVRKERRRREGGLAELLVIEAPL</sequence>
<dbReference type="Pfam" id="PF00754">
    <property type="entry name" value="F5_F8_type_C"/>
    <property type="match status" value="1"/>
</dbReference>
<evidence type="ECO:0000256" key="3">
    <source>
        <dbReference type="SAM" id="SignalP"/>
    </source>
</evidence>
<dbReference type="PANTHER" id="PTHR24543:SF325">
    <property type="entry name" value="F5_8 TYPE C DOMAIN-CONTAINING PROTEIN"/>
    <property type="match status" value="1"/>
</dbReference>
<feature type="domain" description="F5/8 type C" evidence="4">
    <location>
        <begin position="32"/>
        <end position="186"/>
    </location>
</feature>
<feature type="signal peptide" evidence="3">
    <location>
        <begin position="1"/>
        <end position="24"/>
    </location>
</feature>
<keyword evidence="3" id="KW-0732">Signal</keyword>
<dbReference type="OrthoDB" id="5985676at2759"/>
<dbReference type="OMA" id="AYHIMIC"/>
<dbReference type="SUPFAM" id="SSF49785">
    <property type="entry name" value="Galactose-binding domain-like"/>
    <property type="match status" value="1"/>
</dbReference>
<dbReference type="PROSITE" id="PS01285">
    <property type="entry name" value="FA58C_1"/>
    <property type="match status" value="1"/>
</dbReference>
<feature type="compositionally biased region" description="Low complexity" evidence="1">
    <location>
        <begin position="267"/>
        <end position="288"/>
    </location>
</feature>
<feature type="compositionally biased region" description="Basic residues" evidence="1">
    <location>
        <begin position="256"/>
        <end position="265"/>
    </location>
</feature>
<dbReference type="Gene3D" id="2.60.120.260">
    <property type="entry name" value="Galactose-binding domain-like"/>
    <property type="match status" value="1"/>
</dbReference>
<reference evidence="5 6" key="1">
    <citation type="journal article" date="2007" name="Science">
        <title>Sea anemone genome reveals ancestral eumetazoan gene repertoire and genomic organization.</title>
        <authorList>
            <person name="Putnam N.H."/>
            <person name="Srivastava M."/>
            <person name="Hellsten U."/>
            <person name="Dirks B."/>
            <person name="Chapman J."/>
            <person name="Salamov A."/>
            <person name="Terry A."/>
            <person name="Shapiro H."/>
            <person name="Lindquist E."/>
            <person name="Kapitonov V.V."/>
            <person name="Jurka J."/>
            <person name="Genikhovich G."/>
            <person name="Grigoriev I.V."/>
            <person name="Lucas S.M."/>
            <person name="Steele R.E."/>
            <person name="Finnerty J.R."/>
            <person name="Technau U."/>
            <person name="Martindale M.Q."/>
            <person name="Rokhsar D.S."/>
        </authorList>
    </citation>
    <scope>NUCLEOTIDE SEQUENCE [LARGE SCALE GENOMIC DNA]</scope>
    <source>
        <strain evidence="6">CH2 X CH6</strain>
    </source>
</reference>
<dbReference type="CDD" id="cd00057">
    <property type="entry name" value="FA58C"/>
    <property type="match status" value="1"/>
</dbReference>